<sequence length="211" mass="20550">MKRFSVFYCCLFLVILLVHGVLANTVENDNVLGSKKDDKATGAEVESSKPRWFGGGFYWGRPGGWYTGGGSGAPGRAGCGGNGGGPGGGAGGCGGNGGVGGYGGGMPGWGGRGGNGGGAGGGAGGAGGYPGGTPGQPGWGGRGGDGGSASGSQGGGGSYSMPNPNDPRCGNIQMAQIPNGYLISYDCGNCNYQYTIDYNGMTPGNGRITCY</sequence>
<evidence type="ECO:0000256" key="2">
    <source>
        <dbReference type="SAM" id="SignalP"/>
    </source>
</evidence>
<reference evidence="3" key="1">
    <citation type="journal article" date="2016" name="Nat. Genet.">
        <title>A high-quality carrot genome assembly provides new insights into carotenoid accumulation and asterid genome evolution.</title>
        <authorList>
            <person name="Iorizzo M."/>
            <person name="Ellison S."/>
            <person name="Senalik D."/>
            <person name="Zeng P."/>
            <person name="Satapoomin P."/>
            <person name="Huang J."/>
            <person name="Bowman M."/>
            <person name="Iovene M."/>
            <person name="Sanseverino W."/>
            <person name="Cavagnaro P."/>
            <person name="Yildiz M."/>
            <person name="Macko-Podgorni A."/>
            <person name="Moranska E."/>
            <person name="Grzebelus E."/>
            <person name="Grzebelus D."/>
            <person name="Ashrafi H."/>
            <person name="Zheng Z."/>
            <person name="Cheng S."/>
            <person name="Spooner D."/>
            <person name="Van Deynze A."/>
            <person name="Simon P."/>
        </authorList>
    </citation>
    <scope>NUCLEOTIDE SEQUENCE</scope>
    <source>
        <tissue evidence="3">Leaf</tissue>
    </source>
</reference>
<protein>
    <submittedName>
        <fullName evidence="3">Uncharacterized protein</fullName>
    </submittedName>
</protein>
<organism evidence="3 4">
    <name type="scientific">Daucus carota subsp. sativus</name>
    <name type="common">Carrot</name>
    <dbReference type="NCBI Taxonomy" id="79200"/>
    <lineage>
        <taxon>Eukaryota</taxon>
        <taxon>Viridiplantae</taxon>
        <taxon>Streptophyta</taxon>
        <taxon>Embryophyta</taxon>
        <taxon>Tracheophyta</taxon>
        <taxon>Spermatophyta</taxon>
        <taxon>Magnoliopsida</taxon>
        <taxon>eudicotyledons</taxon>
        <taxon>Gunneridae</taxon>
        <taxon>Pentapetalae</taxon>
        <taxon>asterids</taxon>
        <taxon>campanulids</taxon>
        <taxon>Apiales</taxon>
        <taxon>Apiaceae</taxon>
        <taxon>Apioideae</taxon>
        <taxon>Scandiceae</taxon>
        <taxon>Daucinae</taxon>
        <taxon>Daucus</taxon>
        <taxon>Daucus sect. Daucus</taxon>
    </lineage>
</organism>
<evidence type="ECO:0000313" key="3">
    <source>
        <dbReference type="EMBL" id="WOG87375.1"/>
    </source>
</evidence>
<name>A0A166DB38_DAUCS</name>
<proteinExistence type="predicted"/>
<keyword evidence="4" id="KW-1185">Reference proteome</keyword>
<evidence type="ECO:0000313" key="4">
    <source>
        <dbReference type="Proteomes" id="UP000077755"/>
    </source>
</evidence>
<accession>A0A166DB38</accession>
<dbReference type="AlphaFoldDB" id="A0A166DB38"/>
<dbReference type="Proteomes" id="UP000077755">
    <property type="component" value="Chromosome 2"/>
</dbReference>
<keyword evidence="2" id="KW-0732">Signal</keyword>
<feature type="compositionally biased region" description="Gly residues" evidence="1">
    <location>
        <begin position="127"/>
        <end position="158"/>
    </location>
</feature>
<dbReference type="Gramene" id="KZN05031">
    <property type="protein sequence ID" value="KZN05031"/>
    <property type="gene ID" value="DCAR_005868"/>
</dbReference>
<feature type="signal peptide" evidence="2">
    <location>
        <begin position="1"/>
        <end position="23"/>
    </location>
</feature>
<dbReference type="EMBL" id="CP093344">
    <property type="protein sequence ID" value="WOG87375.1"/>
    <property type="molecule type" value="Genomic_DNA"/>
</dbReference>
<feature type="chain" id="PRO_5044187895" evidence="2">
    <location>
        <begin position="24"/>
        <end position="211"/>
    </location>
</feature>
<reference evidence="3" key="2">
    <citation type="submission" date="2022-03" db="EMBL/GenBank/DDBJ databases">
        <title>Draft title - Genomic analysis of global carrot germplasm unveils the trajectory of domestication and the origin of high carotenoid orange carrot.</title>
        <authorList>
            <person name="Iorizzo M."/>
            <person name="Ellison S."/>
            <person name="Senalik D."/>
            <person name="Macko-Podgorni A."/>
            <person name="Grzebelus D."/>
            <person name="Bostan H."/>
            <person name="Rolling W."/>
            <person name="Curaba J."/>
            <person name="Simon P."/>
        </authorList>
    </citation>
    <scope>NUCLEOTIDE SEQUENCE</scope>
    <source>
        <tissue evidence="3">Leaf</tissue>
    </source>
</reference>
<feature type="region of interest" description="Disordered" evidence="1">
    <location>
        <begin position="127"/>
        <end position="164"/>
    </location>
</feature>
<evidence type="ECO:0000256" key="1">
    <source>
        <dbReference type="SAM" id="MobiDB-lite"/>
    </source>
</evidence>
<gene>
    <name evidence="3" type="ORF">DCAR_0206599</name>
</gene>